<feature type="region of interest" description="Disordered" evidence="1">
    <location>
        <begin position="39"/>
        <end position="59"/>
    </location>
</feature>
<dbReference type="Proteomes" id="UP000823823">
    <property type="component" value="Unassembled WGS sequence"/>
</dbReference>
<evidence type="ECO:0000256" key="1">
    <source>
        <dbReference type="SAM" id="MobiDB-lite"/>
    </source>
</evidence>
<accession>A0A9D2LD33</accession>
<comment type="caution">
    <text evidence="2">The sequence shown here is derived from an EMBL/GenBank/DDBJ whole genome shotgun (WGS) entry which is preliminary data.</text>
</comment>
<feature type="compositionally biased region" description="Low complexity" evidence="1">
    <location>
        <begin position="44"/>
        <end position="55"/>
    </location>
</feature>
<gene>
    <name evidence="2" type="ORF">H9786_07345</name>
</gene>
<sequence length="400" mass="42147">MSPGHGPEAACSRIARRGVLFGAPAALLAGCGMLGAGEEQAPTAGQGPAGEAGADGADEVDDGQEAELIEDHPSGTATVTLDGVVIEDVMDVGDLVEPLDDSQTLLHPLAAVTVTGMALLHELTPERFTELTGQDVPPSDDDEDTEATVIRPGDLKAFLVATWESTDSEWRPSSTGGLTTLSLAVGGNVETRLVRPRTEETEHSGAVLLTVPASPQPEAATVHAETDDGTQQISLVDGSIVSTVAPRQYVGDLEARVSDADVIDVEISDGFASEVMHLRGTVDSAYLTPYIGGGHSYGGSLGWADEDEIFVVVQLDWDKDFSANVDDLSRIVLQLPDGTEITPEQEESQTFGDHTDNVATFVMPADTESATVAITPRFQKVLDKEFDETHDPITATLTFL</sequence>
<dbReference type="EMBL" id="DWZH01000053">
    <property type="protein sequence ID" value="HJB10333.1"/>
    <property type="molecule type" value="Genomic_DNA"/>
</dbReference>
<evidence type="ECO:0000313" key="3">
    <source>
        <dbReference type="Proteomes" id="UP000823823"/>
    </source>
</evidence>
<organism evidence="2 3">
    <name type="scientific">Candidatus Brachybacterium merdavium</name>
    <dbReference type="NCBI Taxonomy" id="2838513"/>
    <lineage>
        <taxon>Bacteria</taxon>
        <taxon>Bacillati</taxon>
        <taxon>Actinomycetota</taxon>
        <taxon>Actinomycetes</taxon>
        <taxon>Micrococcales</taxon>
        <taxon>Dermabacteraceae</taxon>
        <taxon>Brachybacterium</taxon>
    </lineage>
</organism>
<protein>
    <submittedName>
        <fullName evidence="2">Uncharacterized protein</fullName>
    </submittedName>
</protein>
<reference evidence="2" key="1">
    <citation type="journal article" date="2021" name="PeerJ">
        <title>Extensive microbial diversity within the chicken gut microbiome revealed by metagenomics and culture.</title>
        <authorList>
            <person name="Gilroy R."/>
            <person name="Ravi A."/>
            <person name="Getino M."/>
            <person name="Pursley I."/>
            <person name="Horton D.L."/>
            <person name="Alikhan N.F."/>
            <person name="Baker D."/>
            <person name="Gharbi K."/>
            <person name="Hall N."/>
            <person name="Watson M."/>
            <person name="Adriaenssens E.M."/>
            <person name="Foster-Nyarko E."/>
            <person name="Jarju S."/>
            <person name="Secka A."/>
            <person name="Antonio M."/>
            <person name="Oren A."/>
            <person name="Chaudhuri R.R."/>
            <person name="La Ragione R."/>
            <person name="Hildebrand F."/>
            <person name="Pallen M.J."/>
        </authorList>
    </citation>
    <scope>NUCLEOTIDE SEQUENCE</scope>
    <source>
        <strain evidence="2">ChiHjej13B12-24818</strain>
    </source>
</reference>
<dbReference type="AlphaFoldDB" id="A0A9D2LD33"/>
<evidence type="ECO:0000313" key="2">
    <source>
        <dbReference type="EMBL" id="HJB10333.1"/>
    </source>
</evidence>
<reference evidence="2" key="2">
    <citation type="submission" date="2021-04" db="EMBL/GenBank/DDBJ databases">
        <authorList>
            <person name="Gilroy R."/>
        </authorList>
    </citation>
    <scope>NUCLEOTIDE SEQUENCE</scope>
    <source>
        <strain evidence="2">ChiHjej13B12-24818</strain>
    </source>
</reference>
<proteinExistence type="predicted"/>
<name>A0A9D2LD33_9MICO</name>